<feature type="signal peptide" evidence="1">
    <location>
        <begin position="1"/>
        <end position="15"/>
    </location>
</feature>
<feature type="chain" id="PRO_5041900351" description="F-box domain-containing protein" evidence="1">
    <location>
        <begin position="16"/>
        <end position="454"/>
    </location>
</feature>
<evidence type="ECO:0000313" key="3">
    <source>
        <dbReference type="EMBL" id="KAJ7608435.1"/>
    </source>
</evidence>
<dbReference type="PROSITE" id="PS50181">
    <property type="entry name" value="FBOX"/>
    <property type="match status" value="1"/>
</dbReference>
<comment type="caution">
    <text evidence="3">The sequence shown here is derived from an EMBL/GenBank/DDBJ whole genome shotgun (WGS) entry which is preliminary data.</text>
</comment>
<evidence type="ECO:0000313" key="4">
    <source>
        <dbReference type="Proteomes" id="UP001221142"/>
    </source>
</evidence>
<feature type="domain" description="F-box" evidence="2">
    <location>
        <begin position="27"/>
        <end position="74"/>
    </location>
</feature>
<dbReference type="AlphaFoldDB" id="A0AAD7B317"/>
<evidence type="ECO:0000259" key="2">
    <source>
        <dbReference type="PROSITE" id="PS50181"/>
    </source>
</evidence>
<keyword evidence="4" id="KW-1185">Reference proteome</keyword>
<dbReference type="Proteomes" id="UP001221142">
    <property type="component" value="Unassembled WGS sequence"/>
</dbReference>
<organism evidence="3 4">
    <name type="scientific">Roridomyces roridus</name>
    <dbReference type="NCBI Taxonomy" id="1738132"/>
    <lineage>
        <taxon>Eukaryota</taxon>
        <taxon>Fungi</taxon>
        <taxon>Dikarya</taxon>
        <taxon>Basidiomycota</taxon>
        <taxon>Agaricomycotina</taxon>
        <taxon>Agaricomycetes</taxon>
        <taxon>Agaricomycetidae</taxon>
        <taxon>Agaricales</taxon>
        <taxon>Marasmiineae</taxon>
        <taxon>Mycenaceae</taxon>
        <taxon>Roridomyces</taxon>
    </lineage>
</organism>
<proteinExistence type="predicted"/>
<protein>
    <recommendedName>
        <fullName evidence="2">F-box domain-containing protein</fullName>
    </recommendedName>
</protein>
<sequence length="454" mass="51046">MTRALCFCLPTWSRALCFAVVYESRSTAPILRIPDELVVEIVDAADYPAELTVSHVCRSLRQTVVNASTLWTDVVVNVNRDGSVEISKLYIERSAPRQIRLTLNAVSDLQPQSLRVLTPNCVDRIVELYIQFQSCQAVETIMHALRGVAVPSLEYLSIKSACKGYNNDPVVDLSGLDAPSIVSLRLDRCIFGRNIPPWMRTSLTDLTLIDSVALHDTNSWAFLFGPSSPPLQSLTSLYLDWSIGVNYYSDRLDRVIHSTSLTHLSLEFYSDHENAVLNALTALHLPALTHLIIHGSHGDNISAICNSGSVSLGVNIPSLTSLTLANIYACGKDLECSEDREYKPITRRPLPHIFSSLSTLTLIKQCFTADILRELFGPNSQSCFGRLERIEVWPLYVEIDSVYEALQGLVRNWNSERVPVLVMPPHLCQREGWKEDQVELWWNLEEYRVKDSDE</sequence>
<feature type="non-terminal residue" evidence="3">
    <location>
        <position position="454"/>
    </location>
</feature>
<dbReference type="SUPFAM" id="SSF81383">
    <property type="entry name" value="F-box domain"/>
    <property type="match status" value="1"/>
</dbReference>
<dbReference type="Gene3D" id="3.80.10.10">
    <property type="entry name" value="Ribonuclease Inhibitor"/>
    <property type="match status" value="1"/>
</dbReference>
<keyword evidence="1" id="KW-0732">Signal</keyword>
<accession>A0AAD7B317</accession>
<dbReference type="InterPro" id="IPR001810">
    <property type="entry name" value="F-box_dom"/>
</dbReference>
<dbReference type="InterPro" id="IPR036047">
    <property type="entry name" value="F-box-like_dom_sf"/>
</dbReference>
<reference evidence="3" key="1">
    <citation type="submission" date="2023-03" db="EMBL/GenBank/DDBJ databases">
        <title>Massive genome expansion in bonnet fungi (Mycena s.s.) driven by repeated elements and novel gene families across ecological guilds.</title>
        <authorList>
            <consortium name="Lawrence Berkeley National Laboratory"/>
            <person name="Harder C.B."/>
            <person name="Miyauchi S."/>
            <person name="Viragh M."/>
            <person name="Kuo A."/>
            <person name="Thoen E."/>
            <person name="Andreopoulos B."/>
            <person name="Lu D."/>
            <person name="Skrede I."/>
            <person name="Drula E."/>
            <person name="Henrissat B."/>
            <person name="Morin E."/>
            <person name="Kohler A."/>
            <person name="Barry K."/>
            <person name="LaButti K."/>
            <person name="Morin E."/>
            <person name="Salamov A."/>
            <person name="Lipzen A."/>
            <person name="Mereny Z."/>
            <person name="Hegedus B."/>
            <person name="Baldrian P."/>
            <person name="Stursova M."/>
            <person name="Weitz H."/>
            <person name="Taylor A."/>
            <person name="Grigoriev I.V."/>
            <person name="Nagy L.G."/>
            <person name="Martin F."/>
            <person name="Kauserud H."/>
        </authorList>
    </citation>
    <scope>NUCLEOTIDE SEQUENCE</scope>
    <source>
        <strain evidence="3">9284</strain>
    </source>
</reference>
<gene>
    <name evidence="3" type="ORF">FB45DRAFT_1011023</name>
</gene>
<dbReference type="InterPro" id="IPR032675">
    <property type="entry name" value="LRR_dom_sf"/>
</dbReference>
<dbReference type="EMBL" id="JARKIF010000045">
    <property type="protein sequence ID" value="KAJ7608435.1"/>
    <property type="molecule type" value="Genomic_DNA"/>
</dbReference>
<dbReference type="SUPFAM" id="SSF52047">
    <property type="entry name" value="RNI-like"/>
    <property type="match status" value="1"/>
</dbReference>
<evidence type="ECO:0000256" key="1">
    <source>
        <dbReference type="SAM" id="SignalP"/>
    </source>
</evidence>
<name>A0AAD7B317_9AGAR</name>